<dbReference type="Proteomes" id="UP000001364">
    <property type="component" value="Chromosome"/>
</dbReference>
<sequence>MMKTATFAAVASLMLGAAGLGCATSAFAGEAFVGVYKHDVTFIGNAIGLGAAGREGGADIHLGYRTNRIERLDWLGKPQVHAMVSINTNNTSNFAAVGFNWKVELGQPGGFYLRPGIGLAYTDGKAGLPPANAPNLTPEERARRTWLYYNRIDFGSKVLFEPELALGYQVNDKVSVELSYTHLSNGQIFHQGKNQGLDDAGVRLVYAF</sequence>
<accession>A0A0H3CBQ1</accession>
<name>A0A0H3CBQ1_CAUVN</name>
<evidence type="ECO:0000256" key="1">
    <source>
        <dbReference type="SAM" id="SignalP"/>
    </source>
</evidence>
<evidence type="ECO:0000313" key="2">
    <source>
        <dbReference type="EMBL" id="ACL96667.1"/>
    </source>
</evidence>
<feature type="signal peptide" evidence="1">
    <location>
        <begin position="1"/>
        <end position="28"/>
    </location>
</feature>
<dbReference type="EMBL" id="CP001340">
    <property type="protein sequence ID" value="ACL96667.1"/>
    <property type="molecule type" value="Genomic_DNA"/>
</dbReference>
<dbReference type="SUPFAM" id="SSF56925">
    <property type="entry name" value="OMPA-like"/>
    <property type="match status" value="1"/>
</dbReference>
<dbReference type="KEGG" id="ccs:CCNA_03202"/>
<protein>
    <submittedName>
        <fullName evidence="2">Lipid A 3-O-deacylase PagL</fullName>
    </submittedName>
</protein>
<dbReference type="RefSeq" id="WP_010920940.1">
    <property type="nucleotide sequence ID" value="NC_011916.1"/>
</dbReference>
<dbReference type="InterPro" id="IPR011250">
    <property type="entry name" value="OMP/PagP_B-barrel"/>
</dbReference>
<dbReference type="InterPro" id="IPR018550">
    <property type="entry name" value="Lipid-A_deacylase-rel"/>
</dbReference>
<dbReference type="GeneID" id="7330796"/>
<dbReference type="HOGENOM" id="CLU_121378_0_0_5"/>
<dbReference type="PROSITE" id="PS51257">
    <property type="entry name" value="PROKAR_LIPOPROTEIN"/>
    <property type="match status" value="1"/>
</dbReference>
<feature type="chain" id="PRO_5002605953" evidence="1">
    <location>
        <begin position="29"/>
        <end position="208"/>
    </location>
</feature>
<organism evidence="2 3">
    <name type="scientific">Caulobacter vibrioides (strain NA1000 / CB15N)</name>
    <name type="common">Caulobacter crescentus</name>
    <dbReference type="NCBI Taxonomy" id="565050"/>
    <lineage>
        <taxon>Bacteria</taxon>
        <taxon>Pseudomonadati</taxon>
        <taxon>Pseudomonadota</taxon>
        <taxon>Alphaproteobacteria</taxon>
        <taxon>Caulobacterales</taxon>
        <taxon>Caulobacteraceae</taxon>
        <taxon>Caulobacter</taxon>
    </lineage>
</organism>
<proteinExistence type="predicted"/>
<keyword evidence="3" id="KW-1185">Reference proteome</keyword>
<evidence type="ECO:0000313" key="3">
    <source>
        <dbReference type="Proteomes" id="UP000001364"/>
    </source>
</evidence>
<dbReference type="PATRIC" id="fig|565050.3.peg.3128"/>
<dbReference type="RefSeq" id="YP_002518575.1">
    <property type="nucleotide sequence ID" value="NC_011916.1"/>
</dbReference>
<dbReference type="AlphaFoldDB" id="A0A0H3CBQ1"/>
<dbReference type="Gene3D" id="2.40.160.20">
    <property type="match status" value="1"/>
</dbReference>
<dbReference type="Pfam" id="PF09411">
    <property type="entry name" value="PagL"/>
    <property type="match status" value="1"/>
</dbReference>
<dbReference type="OrthoDB" id="8112769at2"/>
<reference evidence="2 3" key="1">
    <citation type="journal article" date="2010" name="J. Bacteriol.">
        <title>The genetic basis of laboratory adaptation in Caulobacter crescentus.</title>
        <authorList>
            <person name="Marks M.E."/>
            <person name="Castro-Rojas C.M."/>
            <person name="Teiling C."/>
            <person name="Du L."/>
            <person name="Kapatral V."/>
            <person name="Walunas T.L."/>
            <person name="Crosson S."/>
        </authorList>
    </citation>
    <scope>NUCLEOTIDE SEQUENCE [LARGE SCALE GENOMIC DNA]</scope>
    <source>
        <strain evidence="3">NA1000 / CB15N</strain>
    </source>
</reference>
<keyword evidence="1" id="KW-0732">Signal</keyword>
<gene>
    <name evidence="2" type="ordered locus">CCNA_03202</name>
</gene>